<dbReference type="EMBL" id="HBUE01287342">
    <property type="protein sequence ID" value="CAG6572319.1"/>
    <property type="molecule type" value="Transcribed_RNA"/>
</dbReference>
<dbReference type="EMBL" id="HBUE01181726">
    <property type="protein sequence ID" value="CAG6520752.1"/>
    <property type="molecule type" value="Transcribed_RNA"/>
</dbReference>
<name>A0A8D8FVM5_CULPI</name>
<protein>
    <submittedName>
        <fullName evidence="2">(northern house mosquito) hypothetical protein</fullName>
    </submittedName>
</protein>
<keyword evidence="1" id="KW-0472">Membrane</keyword>
<keyword evidence="1" id="KW-0812">Transmembrane</keyword>
<sequence>MGWWSVTSLEGRFVGSCRGFRSSSSCRRWPLRRTFSCIIRLMIFLLIWLTLSWDDTLKRRGCSTGITPIKSFWTSDSWGTRSTRRTFRFSPICGACTSSV</sequence>
<organism evidence="2">
    <name type="scientific">Culex pipiens</name>
    <name type="common">House mosquito</name>
    <dbReference type="NCBI Taxonomy" id="7175"/>
    <lineage>
        <taxon>Eukaryota</taxon>
        <taxon>Metazoa</taxon>
        <taxon>Ecdysozoa</taxon>
        <taxon>Arthropoda</taxon>
        <taxon>Hexapoda</taxon>
        <taxon>Insecta</taxon>
        <taxon>Pterygota</taxon>
        <taxon>Neoptera</taxon>
        <taxon>Endopterygota</taxon>
        <taxon>Diptera</taxon>
        <taxon>Nematocera</taxon>
        <taxon>Culicoidea</taxon>
        <taxon>Culicidae</taxon>
        <taxon>Culicinae</taxon>
        <taxon>Culicini</taxon>
        <taxon>Culex</taxon>
        <taxon>Culex</taxon>
    </lineage>
</organism>
<proteinExistence type="predicted"/>
<accession>A0A8D8FVM5</accession>
<reference evidence="2" key="1">
    <citation type="submission" date="2021-05" db="EMBL/GenBank/DDBJ databases">
        <authorList>
            <person name="Alioto T."/>
            <person name="Alioto T."/>
            <person name="Gomez Garrido J."/>
        </authorList>
    </citation>
    <scope>NUCLEOTIDE SEQUENCE</scope>
</reference>
<keyword evidence="1" id="KW-1133">Transmembrane helix</keyword>
<dbReference type="EMBL" id="HBUE01099193">
    <property type="protein sequence ID" value="CAG6484420.1"/>
    <property type="molecule type" value="Transcribed_RNA"/>
</dbReference>
<feature type="transmembrane region" description="Helical" evidence="1">
    <location>
        <begin position="33"/>
        <end position="51"/>
    </location>
</feature>
<evidence type="ECO:0000256" key="1">
    <source>
        <dbReference type="SAM" id="Phobius"/>
    </source>
</evidence>
<dbReference type="AlphaFoldDB" id="A0A8D8FVM5"/>
<dbReference type="EMBL" id="HBUE01181725">
    <property type="protein sequence ID" value="CAG6520748.1"/>
    <property type="molecule type" value="Transcribed_RNA"/>
</dbReference>
<dbReference type="EMBL" id="HBUE01099195">
    <property type="protein sequence ID" value="CAG6484423.1"/>
    <property type="molecule type" value="Transcribed_RNA"/>
</dbReference>
<dbReference type="EMBL" id="HBUE01287341">
    <property type="protein sequence ID" value="CAG6572315.1"/>
    <property type="molecule type" value="Transcribed_RNA"/>
</dbReference>
<evidence type="ECO:0000313" key="2">
    <source>
        <dbReference type="EMBL" id="CAG6484423.1"/>
    </source>
</evidence>